<evidence type="ECO:0000313" key="15">
    <source>
        <dbReference type="Proteomes" id="UP000502421"/>
    </source>
</evidence>
<keyword evidence="4 8" id="KW-0812">Transmembrane</keyword>
<dbReference type="Pfam" id="PF00593">
    <property type="entry name" value="TonB_dep_Rec_b-barrel"/>
    <property type="match status" value="1"/>
</dbReference>
<sequence length="1128" mass="124179">MKLKGIPMPFLKGWSLRFHAVLLCSCMTVFAGTITVSAQSAKATITLSVKDRTVKAVLKEIQQKTAYEFFYSDTEVDLNRQISVNLQQASLQEALQTVLGKQYNWRIQGKYVYITSPQPSKNSHPGSSQEPSGDDRLVSGTVTTISGAPLTGVTIRVKGTGNGAVTDGNGRFQLYAGNGRQLEFSFIGYDSRKIKTDTVGGPLTVALSETPRALNQVVVTGYSNKRMGELTGAVSQVTSEELQTTTTQSVFDNLQGKVAGMNVSLSGSNSGGNTSSTIVIRGKGSMGYNTTQPLVVIDGIIQEYISDKDPLSNISPTDIASVTVLKDAASAALYGSRAANGVLVITTKRGGAGGGGTKVGANVTYGLNRASLGKFRVMNSQERFDLQQQIYRNQYMDANPGASETAINDYVHAMVPDSVLKYNTDWRDLFLRTGQTQNYNVWISGGDQRVKYYASGDYFNEVAPLITDSYRKYNFRFNVDFQATERLSLSTNASISHSNGKSGGFYTPYGDAFNIMPWDTPFYTDGTPKIGGPDEKGWYSGANFNPVYGKGHSDATTKAIIGAFDLNLRYKLTDWLSFSSRNRYSYINMDRERYSDPLDPTSFFNTRGGYYSLAPGNTNNIITTEMLQVDKSFNRHHISGLAAFEFNKVIAKNDNVSVNGLKPGIRAISAGDPATLVFRNDITETAYLSLFSELNYSYDGKYFATASFRRDGSSKFGQNNKYGNFYAFSGAWQLSRENFLRNAKKLDLLKLRFSYGVSGNDLPLGAYQYLTLYRYIDATEIYDRQSGTLQKSQGNPDLHWEMQYTTNIGIDAGFWDRVNVSVDLYNKLNKGLLLSVTPPATSGGNTYYQNMGRIRNQGIEVTMNTRQFKNTAVKWSTDLTFAYNNNKVLELQPGARLLYDGQYSGSAKIVGSPMNSYYMPVYAGVDPNTGESRFEVLEKDANGNYTGKVDYTNNPGAATLQVLGNSNPKYIAGMTNNLSYKNFTLSVMLSYFGGLKMLNRTRADQDLDGADIQSNNAAPAPGQVRWQRPGDIASLPKAGNKVDSYFPTSRYVEDGSFLRLKNVRLGYALAENVVKKMGVSKVNVFLSGDNLATWTKFTGTDPENNFGEENSGKIPFARRFLAGIQVTF</sequence>
<proteinExistence type="inferred from homology"/>
<keyword evidence="6 8" id="KW-0472">Membrane</keyword>
<keyword evidence="7 8" id="KW-0998">Cell outer membrane</keyword>
<keyword evidence="11" id="KW-0732">Signal</keyword>
<dbReference type="InterPro" id="IPR036942">
    <property type="entry name" value="Beta-barrel_TonB_sf"/>
</dbReference>
<accession>A0AAE7D8Q9</accession>
<feature type="domain" description="TonB-dependent receptor plug" evidence="13">
    <location>
        <begin position="229"/>
        <end position="342"/>
    </location>
</feature>
<dbReference type="InterPro" id="IPR023997">
    <property type="entry name" value="TonB-dep_OMP_SusC/RagA_CS"/>
</dbReference>
<keyword evidence="5 9" id="KW-0798">TonB box</keyword>
<dbReference type="InterPro" id="IPR012910">
    <property type="entry name" value="Plug_dom"/>
</dbReference>
<dbReference type="InterPro" id="IPR000531">
    <property type="entry name" value="Beta-barrel_TonB"/>
</dbReference>
<dbReference type="NCBIfam" id="TIGR04056">
    <property type="entry name" value="OMP_RagA_SusC"/>
    <property type="match status" value="1"/>
</dbReference>
<dbReference type="InterPro" id="IPR037066">
    <property type="entry name" value="Plug_dom_sf"/>
</dbReference>
<name>A0AAE7D8Q9_9BACT</name>
<dbReference type="Pfam" id="PF07715">
    <property type="entry name" value="Plug"/>
    <property type="match status" value="1"/>
</dbReference>
<evidence type="ECO:0000256" key="7">
    <source>
        <dbReference type="ARBA" id="ARBA00023237"/>
    </source>
</evidence>
<evidence type="ECO:0000256" key="10">
    <source>
        <dbReference type="SAM" id="MobiDB-lite"/>
    </source>
</evidence>
<evidence type="ECO:0000256" key="8">
    <source>
        <dbReference type="PROSITE-ProRule" id="PRU01360"/>
    </source>
</evidence>
<keyword evidence="2 8" id="KW-0813">Transport</keyword>
<dbReference type="SUPFAM" id="SSF56935">
    <property type="entry name" value="Porins"/>
    <property type="match status" value="1"/>
</dbReference>
<reference evidence="15" key="1">
    <citation type="submission" date="2020-04" db="EMBL/GenBank/DDBJ databases">
        <authorList>
            <person name="Kittiwongwattana C."/>
        </authorList>
    </citation>
    <scope>NUCLEOTIDE SEQUENCE [LARGE SCALE GENOMIC DNA]</scope>
    <source>
        <strain evidence="15">1310</strain>
    </source>
</reference>
<dbReference type="InterPro" id="IPR023996">
    <property type="entry name" value="TonB-dep_OMP_SusC/RagA"/>
</dbReference>
<dbReference type="RefSeq" id="WP_168806785.1">
    <property type="nucleotide sequence ID" value="NZ_CP051205.1"/>
</dbReference>
<evidence type="ECO:0000256" key="2">
    <source>
        <dbReference type="ARBA" id="ARBA00022448"/>
    </source>
</evidence>
<evidence type="ECO:0000256" key="1">
    <source>
        <dbReference type="ARBA" id="ARBA00004571"/>
    </source>
</evidence>
<dbReference type="InterPro" id="IPR039426">
    <property type="entry name" value="TonB-dep_rcpt-like"/>
</dbReference>
<comment type="subcellular location">
    <subcellularLocation>
        <location evidence="1 8">Cell outer membrane</location>
        <topology evidence="1 8">Multi-pass membrane protein</topology>
    </subcellularLocation>
</comment>
<feature type="signal peptide" evidence="11">
    <location>
        <begin position="1"/>
        <end position="31"/>
    </location>
</feature>
<feature type="compositionally biased region" description="Polar residues" evidence="10">
    <location>
        <begin position="116"/>
        <end position="131"/>
    </location>
</feature>
<evidence type="ECO:0000256" key="5">
    <source>
        <dbReference type="ARBA" id="ARBA00023077"/>
    </source>
</evidence>
<dbReference type="Gene3D" id="2.40.170.20">
    <property type="entry name" value="TonB-dependent receptor, beta-barrel domain"/>
    <property type="match status" value="1"/>
</dbReference>
<protein>
    <submittedName>
        <fullName evidence="14">SusC/RagA family TonB-linked outer membrane protein</fullName>
    </submittedName>
</protein>
<evidence type="ECO:0000256" key="4">
    <source>
        <dbReference type="ARBA" id="ARBA00022692"/>
    </source>
</evidence>
<evidence type="ECO:0000256" key="3">
    <source>
        <dbReference type="ARBA" id="ARBA00022452"/>
    </source>
</evidence>
<dbReference type="Gene3D" id="2.60.40.1120">
    <property type="entry name" value="Carboxypeptidase-like, regulatory domain"/>
    <property type="match status" value="1"/>
</dbReference>
<dbReference type="SUPFAM" id="SSF49464">
    <property type="entry name" value="Carboxypeptidase regulatory domain-like"/>
    <property type="match status" value="1"/>
</dbReference>
<dbReference type="AlphaFoldDB" id="A0AAE7D8Q9"/>
<dbReference type="InterPro" id="IPR008969">
    <property type="entry name" value="CarboxyPept-like_regulatory"/>
</dbReference>
<evidence type="ECO:0000313" key="14">
    <source>
        <dbReference type="EMBL" id="QJB33512.1"/>
    </source>
</evidence>
<keyword evidence="3 8" id="KW-1134">Transmembrane beta strand</keyword>
<dbReference type="Pfam" id="PF13715">
    <property type="entry name" value="CarbopepD_reg_2"/>
    <property type="match status" value="1"/>
</dbReference>
<dbReference type="KEGG" id="coy:HF329_20210"/>
<comment type="similarity">
    <text evidence="8 9">Belongs to the TonB-dependent receptor family.</text>
</comment>
<evidence type="ECO:0000256" key="9">
    <source>
        <dbReference type="RuleBase" id="RU003357"/>
    </source>
</evidence>
<dbReference type="Gene3D" id="2.170.130.10">
    <property type="entry name" value="TonB-dependent receptor, plug domain"/>
    <property type="match status" value="1"/>
</dbReference>
<dbReference type="NCBIfam" id="TIGR04057">
    <property type="entry name" value="SusC_RagA_signa"/>
    <property type="match status" value="1"/>
</dbReference>
<evidence type="ECO:0000259" key="13">
    <source>
        <dbReference type="Pfam" id="PF07715"/>
    </source>
</evidence>
<evidence type="ECO:0000256" key="11">
    <source>
        <dbReference type="SAM" id="SignalP"/>
    </source>
</evidence>
<evidence type="ECO:0000259" key="12">
    <source>
        <dbReference type="Pfam" id="PF00593"/>
    </source>
</evidence>
<dbReference type="Proteomes" id="UP000502421">
    <property type="component" value="Chromosome"/>
</dbReference>
<feature type="chain" id="PRO_5041983352" evidence="11">
    <location>
        <begin position="32"/>
        <end position="1128"/>
    </location>
</feature>
<organism evidence="14 15">
    <name type="scientific">Chitinophaga oryzae</name>
    <dbReference type="NCBI Taxonomy" id="2725414"/>
    <lineage>
        <taxon>Bacteria</taxon>
        <taxon>Pseudomonadati</taxon>
        <taxon>Bacteroidota</taxon>
        <taxon>Chitinophagia</taxon>
        <taxon>Chitinophagales</taxon>
        <taxon>Chitinophagaceae</taxon>
        <taxon>Chitinophaga</taxon>
    </lineage>
</organism>
<dbReference type="GO" id="GO:0009279">
    <property type="term" value="C:cell outer membrane"/>
    <property type="evidence" value="ECO:0007669"/>
    <property type="project" value="UniProtKB-SubCell"/>
</dbReference>
<dbReference type="PROSITE" id="PS52016">
    <property type="entry name" value="TONB_DEPENDENT_REC_3"/>
    <property type="match status" value="1"/>
</dbReference>
<evidence type="ECO:0000256" key="6">
    <source>
        <dbReference type="ARBA" id="ARBA00023136"/>
    </source>
</evidence>
<gene>
    <name evidence="14" type="ORF">HF329_20210</name>
</gene>
<feature type="domain" description="TonB-dependent receptor-like beta-barrel" evidence="12">
    <location>
        <begin position="502"/>
        <end position="980"/>
    </location>
</feature>
<dbReference type="EMBL" id="CP051205">
    <property type="protein sequence ID" value="QJB33512.1"/>
    <property type="molecule type" value="Genomic_DNA"/>
</dbReference>
<feature type="region of interest" description="Disordered" evidence="10">
    <location>
        <begin position="116"/>
        <end position="138"/>
    </location>
</feature>